<sequence>MFGSLCYPTNDCDDLGKMKPKADIGIFIGYFKSSRGFCIYNRRTKNIMETIRVNFDEFTAMASECNNSGPSLNSLNFQDSSNDMHEIPLQQYLDNLFGPLIKEYYVPSTSKVSNNSTVNTPEVEDTPSLSSIIVEDSDASQIVTFSIESITQESSIPVVETHSDEQLQEDVAELDGNTIMHSFENPEFEEAESSSNYQDPSNISQELYNIPDGCEDCIPEWYIERKSFYSAGCLDDYKSTSRGLQFLGDKLVSWSLKKQNCTAMSTSKDEDDGEYLVLLNAWESNCWCSKIDMLLIAFHT</sequence>
<dbReference type="EMBL" id="BKCJ010001768">
    <property type="protein sequence ID" value="GEU43883.1"/>
    <property type="molecule type" value="Genomic_DNA"/>
</dbReference>
<accession>A0A6L2K3G2</accession>
<proteinExistence type="predicted"/>
<dbReference type="AlphaFoldDB" id="A0A6L2K3G2"/>
<evidence type="ECO:0000259" key="1">
    <source>
        <dbReference type="Pfam" id="PF25597"/>
    </source>
</evidence>
<dbReference type="Pfam" id="PF25597">
    <property type="entry name" value="SH3_retrovirus"/>
    <property type="match status" value="1"/>
</dbReference>
<name>A0A6L2K3G2_TANCI</name>
<feature type="domain" description="Retroviral polymerase SH3-like" evidence="1">
    <location>
        <begin position="4"/>
        <end position="58"/>
    </location>
</feature>
<organism evidence="2">
    <name type="scientific">Tanacetum cinerariifolium</name>
    <name type="common">Dalmatian daisy</name>
    <name type="synonym">Chrysanthemum cinerariifolium</name>
    <dbReference type="NCBI Taxonomy" id="118510"/>
    <lineage>
        <taxon>Eukaryota</taxon>
        <taxon>Viridiplantae</taxon>
        <taxon>Streptophyta</taxon>
        <taxon>Embryophyta</taxon>
        <taxon>Tracheophyta</taxon>
        <taxon>Spermatophyta</taxon>
        <taxon>Magnoliopsida</taxon>
        <taxon>eudicotyledons</taxon>
        <taxon>Gunneridae</taxon>
        <taxon>Pentapetalae</taxon>
        <taxon>asterids</taxon>
        <taxon>campanulids</taxon>
        <taxon>Asterales</taxon>
        <taxon>Asteraceae</taxon>
        <taxon>Asteroideae</taxon>
        <taxon>Anthemideae</taxon>
        <taxon>Anthemidinae</taxon>
        <taxon>Tanacetum</taxon>
    </lineage>
</organism>
<dbReference type="InterPro" id="IPR057670">
    <property type="entry name" value="SH3_retrovirus"/>
</dbReference>
<reference evidence="2" key="1">
    <citation type="journal article" date="2019" name="Sci. Rep.">
        <title>Draft genome of Tanacetum cinerariifolium, the natural source of mosquito coil.</title>
        <authorList>
            <person name="Yamashiro T."/>
            <person name="Shiraishi A."/>
            <person name="Satake H."/>
            <person name="Nakayama K."/>
        </authorList>
    </citation>
    <scope>NUCLEOTIDE SEQUENCE</scope>
</reference>
<gene>
    <name evidence="2" type="ORF">Tci_015861</name>
</gene>
<comment type="caution">
    <text evidence="2">The sequence shown here is derived from an EMBL/GenBank/DDBJ whole genome shotgun (WGS) entry which is preliminary data.</text>
</comment>
<evidence type="ECO:0000313" key="2">
    <source>
        <dbReference type="EMBL" id="GEU43883.1"/>
    </source>
</evidence>
<protein>
    <submittedName>
        <fullName evidence="2">Integrase, catalytic region, zinc finger, CCHC-type, peptidase aspartic, catalytic</fullName>
    </submittedName>
</protein>